<evidence type="ECO:0000313" key="4">
    <source>
        <dbReference type="EMBL" id="GJT17301.1"/>
    </source>
</evidence>
<sequence>MYVHNYENSDDADVADSVTLISKLDISDPLHLHPNDTTALAVVSIKLKGTENYQVWSCAMLLALERKNKIDFIDGSCKRSNIDEVLGKQWDRINTLKQNGSSIADYYHKLNALWKQYDAMIELPKCVCNASNGFKKHNQLLKLMQLLMGLDDSYMQIRCSILSRKVLPDVRSVMLPFLVRSLTELLLVVYTRPLRPNNLDNNRQGGSSCMNNNRQGGGSDLVCENCGFNGHTIDRCFKIIGYPVDFGKKKSGQNVSNNNSVGKSSYSGANQHMTYTDKELKNVLDISHLRIKVGHHNGTEVYISKIRNPRLSNGFTLYDVMVIPEYCVTLISVHKLAKENKVIFGPDDNRSNFLKSGFKLKNVLWAKQTREPFPLSDYTYKSLGDLVHLDLWGPYRVTSYEEFRLYSLDKHQFIFSRDVKFFENIFPFKDSEVEKNDFENVFQDVNHINFFDIEYPKIPNDDERVTNDLNKGKSDSSSSFVSGSNINTADFPVDSGNDADSSDDLVATQNEEVATLEENIFSEGNLDQNPSSSHVVQNVRRSSRQSVFPKNYNDFVVESKVKYGLKKYIDAMNQEMDAFLRNGTWEMVQLLEDRKAIGIKWIYKIKFRCLLNIVVSMSWPIFQLDMNNAFLYGDLEEVVYLKPPKGYFPFDNKSDKGIFLALLVYVDDIIITRNNVSEIEKFKVFLKSKFMIKDLGKLKYFLGIEIVDTEKGICLNQRKYVLELLSDYGMLACKPAKTPLPSKLVISNETTKKYLVLDNITDYQKLMGKLIFLTNTRPDISYVVHYLIQFTHSSLKSHLKTTFQILRYLKGCPSLGIRIVKESGMSLTAFSDANCAKSVVTRKSVTGYCVFLNNSLVSWKSKKQKTLSKSSIEVEYRALASVTSEVIWVLKILKDLKI</sequence>
<comment type="caution">
    <text evidence="4">The sequence shown here is derived from an EMBL/GenBank/DDBJ whole genome shotgun (WGS) entry which is preliminary data.</text>
</comment>
<proteinExistence type="predicted"/>
<dbReference type="InterPro" id="IPR029472">
    <property type="entry name" value="Copia-like_N"/>
</dbReference>
<evidence type="ECO:0000259" key="2">
    <source>
        <dbReference type="Pfam" id="PF07727"/>
    </source>
</evidence>
<organism evidence="4 5">
    <name type="scientific">Tanacetum coccineum</name>
    <dbReference type="NCBI Taxonomy" id="301880"/>
    <lineage>
        <taxon>Eukaryota</taxon>
        <taxon>Viridiplantae</taxon>
        <taxon>Streptophyta</taxon>
        <taxon>Embryophyta</taxon>
        <taxon>Tracheophyta</taxon>
        <taxon>Spermatophyta</taxon>
        <taxon>Magnoliopsida</taxon>
        <taxon>eudicotyledons</taxon>
        <taxon>Gunneridae</taxon>
        <taxon>Pentapetalae</taxon>
        <taxon>asterids</taxon>
        <taxon>campanulids</taxon>
        <taxon>Asterales</taxon>
        <taxon>Asteraceae</taxon>
        <taxon>Asteroideae</taxon>
        <taxon>Anthemideae</taxon>
        <taxon>Anthemidinae</taxon>
        <taxon>Tanacetum</taxon>
    </lineage>
</organism>
<dbReference type="Pfam" id="PF14244">
    <property type="entry name" value="Retrotran_gag_3"/>
    <property type="match status" value="1"/>
</dbReference>
<dbReference type="EMBL" id="BQNB010013544">
    <property type="protein sequence ID" value="GJT17301.1"/>
    <property type="molecule type" value="Genomic_DNA"/>
</dbReference>
<evidence type="ECO:0000259" key="3">
    <source>
        <dbReference type="Pfam" id="PF14244"/>
    </source>
</evidence>
<keyword evidence="5" id="KW-1185">Reference proteome</keyword>
<dbReference type="CDD" id="cd09272">
    <property type="entry name" value="RNase_HI_RT_Ty1"/>
    <property type="match status" value="1"/>
</dbReference>
<reference evidence="4" key="2">
    <citation type="submission" date="2022-01" db="EMBL/GenBank/DDBJ databases">
        <authorList>
            <person name="Yamashiro T."/>
            <person name="Shiraishi A."/>
            <person name="Satake H."/>
            <person name="Nakayama K."/>
        </authorList>
    </citation>
    <scope>NUCLEOTIDE SEQUENCE</scope>
</reference>
<dbReference type="InterPro" id="IPR043502">
    <property type="entry name" value="DNA/RNA_pol_sf"/>
</dbReference>
<dbReference type="Proteomes" id="UP001151760">
    <property type="component" value="Unassembled WGS sequence"/>
</dbReference>
<feature type="compositionally biased region" description="Basic and acidic residues" evidence="1">
    <location>
        <begin position="462"/>
        <end position="474"/>
    </location>
</feature>
<feature type="domain" description="Retrotransposon Copia-like N-terminal" evidence="3">
    <location>
        <begin position="33"/>
        <end position="78"/>
    </location>
</feature>
<dbReference type="InterPro" id="IPR013103">
    <property type="entry name" value="RVT_2"/>
</dbReference>
<dbReference type="PANTHER" id="PTHR11439:SF508">
    <property type="entry name" value="RNA-DIRECTED DNA POLYMERASE"/>
    <property type="match status" value="1"/>
</dbReference>
<reference evidence="4" key="1">
    <citation type="journal article" date="2022" name="Int. J. Mol. Sci.">
        <title>Draft Genome of Tanacetum Coccineum: Genomic Comparison of Closely Related Tanacetum-Family Plants.</title>
        <authorList>
            <person name="Yamashiro T."/>
            <person name="Shiraishi A."/>
            <person name="Nakayama K."/>
            <person name="Satake H."/>
        </authorList>
    </citation>
    <scope>NUCLEOTIDE SEQUENCE</scope>
</reference>
<feature type="domain" description="Reverse transcriptase Ty1/copia-type" evidence="2">
    <location>
        <begin position="662"/>
        <end position="740"/>
    </location>
</feature>
<accession>A0ABQ5BR27</accession>
<name>A0ABQ5BR27_9ASTR</name>
<dbReference type="Pfam" id="PF07727">
    <property type="entry name" value="RVT_2"/>
    <property type="match status" value="1"/>
</dbReference>
<dbReference type="PANTHER" id="PTHR11439">
    <property type="entry name" value="GAG-POL-RELATED RETROTRANSPOSON"/>
    <property type="match status" value="1"/>
</dbReference>
<evidence type="ECO:0000313" key="5">
    <source>
        <dbReference type="Proteomes" id="UP001151760"/>
    </source>
</evidence>
<evidence type="ECO:0000256" key="1">
    <source>
        <dbReference type="SAM" id="MobiDB-lite"/>
    </source>
</evidence>
<gene>
    <name evidence="4" type="ORF">Tco_0876007</name>
</gene>
<protein>
    <submittedName>
        <fullName evidence="4">Ribonuclease H-like domain-containing protein</fullName>
    </submittedName>
</protein>
<dbReference type="SUPFAM" id="SSF56672">
    <property type="entry name" value="DNA/RNA polymerases"/>
    <property type="match status" value="1"/>
</dbReference>
<feature type="region of interest" description="Disordered" evidence="1">
    <location>
        <begin position="462"/>
        <end position="483"/>
    </location>
</feature>